<dbReference type="Gene3D" id="1.10.565.10">
    <property type="entry name" value="Retinoid X Receptor"/>
    <property type="match status" value="1"/>
</dbReference>
<dbReference type="AlphaFoldDB" id="A0A0N5C2D5"/>
<dbReference type="GO" id="GO:0008270">
    <property type="term" value="F:zinc ion binding"/>
    <property type="evidence" value="ECO:0007669"/>
    <property type="project" value="UniProtKB-KW"/>
</dbReference>
<dbReference type="SUPFAM" id="SSF57716">
    <property type="entry name" value="Glucocorticoid receptor-like (DNA-binding domain)"/>
    <property type="match status" value="1"/>
</dbReference>
<dbReference type="InterPro" id="IPR035500">
    <property type="entry name" value="NHR-like_dom_sf"/>
</dbReference>
<proteinExistence type="inferred from homology"/>
<keyword evidence="7 11" id="KW-0238">DNA-binding</keyword>
<dbReference type="InterPro" id="IPR000536">
    <property type="entry name" value="Nucl_hrmn_rcpt_lig-bd"/>
</dbReference>
<dbReference type="InterPro" id="IPR013088">
    <property type="entry name" value="Znf_NHR/GATA"/>
</dbReference>
<evidence type="ECO:0000256" key="6">
    <source>
        <dbReference type="ARBA" id="ARBA00023015"/>
    </source>
</evidence>
<keyword evidence="9 11" id="KW-0675">Receptor</keyword>
<dbReference type="InterPro" id="IPR049636">
    <property type="entry name" value="HNF4-like_DBD"/>
</dbReference>
<dbReference type="FunFam" id="3.30.50.10:FF:000030">
    <property type="entry name" value="Nuclear Hormone Receptor family"/>
    <property type="match status" value="1"/>
</dbReference>
<dbReference type="SUPFAM" id="SSF48508">
    <property type="entry name" value="Nuclear receptor ligand-binding domain"/>
    <property type="match status" value="1"/>
</dbReference>
<comment type="similarity">
    <text evidence="2 11">Belongs to the nuclear hormone receptor family.</text>
</comment>
<dbReference type="Pfam" id="PF00104">
    <property type="entry name" value="Hormone_recep"/>
    <property type="match status" value="1"/>
</dbReference>
<dbReference type="GO" id="GO:0000978">
    <property type="term" value="F:RNA polymerase II cis-regulatory region sequence-specific DNA binding"/>
    <property type="evidence" value="ECO:0007669"/>
    <property type="project" value="InterPro"/>
</dbReference>
<keyword evidence="14" id="KW-1185">Reference proteome</keyword>
<evidence type="ECO:0000256" key="1">
    <source>
        <dbReference type="ARBA" id="ARBA00004123"/>
    </source>
</evidence>
<evidence type="ECO:0000259" key="12">
    <source>
        <dbReference type="PROSITE" id="PS51030"/>
    </source>
</evidence>
<dbReference type="SMART" id="SM00430">
    <property type="entry name" value="HOLI"/>
    <property type="match status" value="1"/>
</dbReference>
<dbReference type="PROSITE" id="PS00031">
    <property type="entry name" value="NUCLEAR_REC_DBD_1"/>
    <property type="match status" value="1"/>
</dbReference>
<dbReference type="STRING" id="174720.A0A0N5C2D5"/>
<dbReference type="PROSITE" id="PS51843">
    <property type="entry name" value="NR_LBD"/>
    <property type="match status" value="1"/>
</dbReference>
<organism evidence="14 15">
    <name type="scientific">Strongyloides papillosus</name>
    <name type="common">Intestinal threadworm</name>
    <dbReference type="NCBI Taxonomy" id="174720"/>
    <lineage>
        <taxon>Eukaryota</taxon>
        <taxon>Metazoa</taxon>
        <taxon>Ecdysozoa</taxon>
        <taxon>Nematoda</taxon>
        <taxon>Chromadorea</taxon>
        <taxon>Rhabditida</taxon>
        <taxon>Tylenchina</taxon>
        <taxon>Panagrolaimomorpha</taxon>
        <taxon>Strongyloidoidea</taxon>
        <taxon>Strongyloididae</taxon>
        <taxon>Strongyloides</taxon>
    </lineage>
</organism>
<dbReference type="Pfam" id="PF00105">
    <property type="entry name" value="zf-C4"/>
    <property type="match status" value="1"/>
</dbReference>
<evidence type="ECO:0000256" key="7">
    <source>
        <dbReference type="ARBA" id="ARBA00023125"/>
    </source>
</evidence>
<evidence type="ECO:0000256" key="8">
    <source>
        <dbReference type="ARBA" id="ARBA00023163"/>
    </source>
</evidence>
<keyword evidence="10 11" id="KW-0539">Nucleus</keyword>
<dbReference type="Proteomes" id="UP000046392">
    <property type="component" value="Unplaced"/>
</dbReference>
<evidence type="ECO:0000256" key="9">
    <source>
        <dbReference type="ARBA" id="ARBA00023170"/>
    </source>
</evidence>
<keyword evidence="5 11" id="KW-0862">Zinc</keyword>
<dbReference type="InterPro" id="IPR001628">
    <property type="entry name" value="Znf_hrmn_rcpt"/>
</dbReference>
<evidence type="ECO:0000256" key="11">
    <source>
        <dbReference type="RuleBase" id="RU004334"/>
    </source>
</evidence>
<dbReference type="PROSITE" id="PS51030">
    <property type="entry name" value="NUCLEAR_REC_DBD_2"/>
    <property type="match status" value="1"/>
</dbReference>
<keyword evidence="8 11" id="KW-0804">Transcription</keyword>
<evidence type="ECO:0000313" key="14">
    <source>
        <dbReference type="Proteomes" id="UP000046392"/>
    </source>
</evidence>
<feature type="domain" description="NR LBD" evidence="13">
    <location>
        <begin position="190"/>
        <end position="440"/>
    </location>
</feature>
<evidence type="ECO:0000256" key="4">
    <source>
        <dbReference type="ARBA" id="ARBA00022771"/>
    </source>
</evidence>
<evidence type="ECO:0000259" key="13">
    <source>
        <dbReference type="PROSITE" id="PS51843"/>
    </source>
</evidence>
<feature type="domain" description="Nuclear receptor" evidence="12">
    <location>
        <begin position="13"/>
        <end position="88"/>
    </location>
</feature>
<dbReference type="Gene3D" id="3.30.50.10">
    <property type="entry name" value="Erythroid Transcription Factor GATA-1, subunit A"/>
    <property type="match status" value="1"/>
</dbReference>
<keyword evidence="3 11" id="KW-0479">Metal-binding</keyword>
<dbReference type="WBParaSite" id="SPAL_0001214500.1">
    <property type="protein sequence ID" value="SPAL_0001214500.1"/>
    <property type="gene ID" value="SPAL_0001214500"/>
</dbReference>
<evidence type="ECO:0000313" key="15">
    <source>
        <dbReference type="WBParaSite" id="SPAL_0001214500.1"/>
    </source>
</evidence>
<dbReference type="PANTHER" id="PTHR46587:SF5">
    <property type="entry name" value="NUCLEAR HORMONE RECEPTOR FAMILY"/>
    <property type="match status" value="1"/>
</dbReference>
<dbReference type="SMART" id="SM00399">
    <property type="entry name" value="ZnF_C4"/>
    <property type="match status" value="1"/>
</dbReference>
<evidence type="ECO:0000256" key="2">
    <source>
        <dbReference type="ARBA" id="ARBA00005993"/>
    </source>
</evidence>
<dbReference type="PANTHER" id="PTHR46587">
    <property type="entry name" value="NUCLEAR HORMONE RECEPTOR FAMILY"/>
    <property type="match status" value="1"/>
</dbReference>
<dbReference type="GO" id="GO:0003700">
    <property type="term" value="F:DNA-binding transcription factor activity"/>
    <property type="evidence" value="ECO:0007669"/>
    <property type="project" value="InterPro"/>
</dbReference>
<protein>
    <submittedName>
        <fullName evidence="15">Nuclear receptor</fullName>
    </submittedName>
</protein>
<accession>A0A0N5C2D5</accession>
<keyword evidence="4 11" id="KW-0863">Zinc-finger</keyword>
<evidence type="ECO:0000256" key="3">
    <source>
        <dbReference type="ARBA" id="ARBA00022723"/>
    </source>
</evidence>
<comment type="subcellular location">
    <subcellularLocation>
        <location evidence="1 11">Nucleus</location>
    </subcellularLocation>
</comment>
<keyword evidence="6 11" id="KW-0805">Transcription regulation</keyword>
<evidence type="ECO:0000256" key="5">
    <source>
        <dbReference type="ARBA" id="ARBA00022833"/>
    </source>
</evidence>
<dbReference type="CDD" id="cd06960">
    <property type="entry name" value="NR_DBD_HNF4A"/>
    <property type="match status" value="1"/>
</dbReference>
<dbReference type="GO" id="GO:0005634">
    <property type="term" value="C:nucleus"/>
    <property type="evidence" value="ECO:0007669"/>
    <property type="project" value="UniProtKB-SubCell"/>
</dbReference>
<reference evidence="15" key="1">
    <citation type="submission" date="2017-02" db="UniProtKB">
        <authorList>
            <consortium name="WormBaseParasite"/>
        </authorList>
    </citation>
    <scope>IDENTIFICATION</scope>
</reference>
<dbReference type="PRINTS" id="PR00047">
    <property type="entry name" value="STROIDFINGER"/>
</dbReference>
<evidence type="ECO:0000256" key="10">
    <source>
        <dbReference type="ARBA" id="ARBA00023242"/>
    </source>
</evidence>
<name>A0A0N5C2D5_STREA</name>
<sequence length="446" mass="53213">MFNSNEQNAVIKGIVCEICSDHSDGNHYDIQACRSCTAFFRRTVTFNKKYHCSTDNNCIINYKNRNTCKQCRFKKCLDKGMNILSVQPRREPTGSQPNRRNRKISINNMTLEATINSDITTNKNILFDHSLKQNDLSNFTAINSYSIQRKNIEENYNKNCGENTFSEFIKSYTSVECKNFTAIFKEYVTKYIEIRESLKYIHITDPFIIINNNISNLPLKEFTPQDISLLARSDLTSVTLWISQIKEYLQFTDSEKASLLKRFSLRKIMLDHCYMTSKYKDHFEKGNLVMPNYTYIPIDKTGYEKENDNFFTREIVYNIFRKTFNYAIECIIKPMYRLNLSEEEIVFLYFLILWNRNNEKYVSIDKRYIFLNQRNWALKCLSIHYWEKNISNPDIRLGEITLLLKELEWCCFLHCEDYMTSRCFDINYLKEKWYDNVCYSKINFDI</sequence>